<organism evidence="3 5">
    <name type="scientific">Enterococcus faecalis</name>
    <name type="common">Streptococcus faecalis</name>
    <dbReference type="NCBI Taxonomy" id="1351"/>
    <lineage>
        <taxon>Bacteria</taxon>
        <taxon>Bacillati</taxon>
        <taxon>Bacillota</taxon>
        <taxon>Bacilli</taxon>
        <taxon>Lactobacillales</taxon>
        <taxon>Enterococcaceae</taxon>
        <taxon>Enterococcus</taxon>
    </lineage>
</organism>
<gene>
    <name evidence="2" type="ORF">DAI13_14650</name>
    <name evidence="3" type="ORF">H9Q64_13580</name>
</gene>
<name>A0A7H0FN60_ENTFL</name>
<dbReference type="Proteomes" id="UP000516122">
    <property type="component" value="Chromosome"/>
</dbReference>
<sequence length="82" mass="9787">MLKLIWVPKKYKNFSISEIVEEAETILKECREHEKRNAKLYADLMIMQNRIANLTEEQARHNLSVLIPWLESQFPSLKEMEV</sequence>
<reference evidence="2 4" key="1">
    <citation type="submission" date="2018-04" db="EMBL/GenBank/DDBJ databases">
        <authorList>
            <person name="Van Tyne D."/>
        </authorList>
    </citation>
    <scope>NUCLEOTIDE SEQUENCE [LARGE SCALE GENOMIC DNA]</scope>
    <source>
        <strain evidence="2 4">B2535</strain>
    </source>
</reference>
<evidence type="ECO:0000313" key="3">
    <source>
        <dbReference type="EMBL" id="QNP37476.1"/>
    </source>
</evidence>
<dbReference type="EMBL" id="PZZH01000001">
    <property type="protein sequence ID" value="PTN78931.1"/>
    <property type="molecule type" value="Genomic_DNA"/>
</dbReference>
<feature type="coiled-coil region" evidence="1">
    <location>
        <begin position="16"/>
        <end position="57"/>
    </location>
</feature>
<dbReference type="Proteomes" id="UP000244140">
    <property type="component" value="Unassembled WGS sequence"/>
</dbReference>
<protein>
    <submittedName>
        <fullName evidence="3">Uncharacterized protein</fullName>
    </submittedName>
</protein>
<reference evidence="3 5" key="2">
    <citation type="submission" date="2020-08" db="EMBL/GenBank/DDBJ databases">
        <title>Enterococcus faecalis SF28073 genome assembly.</title>
        <authorList>
            <person name="Duerkop B.A."/>
            <person name="Johnson C.N."/>
        </authorList>
    </citation>
    <scope>NUCLEOTIDE SEQUENCE [LARGE SCALE GENOMIC DNA]</scope>
    <source>
        <strain evidence="3 5">SF28073</strain>
    </source>
</reference>
<evidence type="ECO:0000256" key="1">
    <source>
        <dbReference type="SAM" id="Coils"/>
    </source>
</evidence>
<proteinExistence type="predicted"/>
<dbReference type="AlphaFoldDB" id="A0A7H0FN60"/>
<dbReference type="RefSeq" id="WP_010707091.1">
    <property type="nucleotide sequence ID" value="NZ_CABGIS010000004.1"/>
</dbReference>
<evidence type="ECO:0000313" key="4">
    <source>
        <dbReference type="Proteomes" id="UP000244140"/>
    </source>
</evidence>
<keyword evidence="1" id="KW-0175">Coiled coil</keyword>
<evidence type="ECO:0000313" key="2">
    <source>
        <dbReference type="EMBL" id="PTN78931.1"/>
    </source>
</evidence>
<dbReference type="EMBL" id="CP060804">
    <property type="protein sequence ID" value="QNP37476.1"/>
    <property type="molecule type" value="Genomic_DNA"/>
</dbReference>
<evidence type="ECO:0000313" key="5">
    <source>
        <dbReference type="Proteomes" id="UP000516122"/>
    </source>
</evidence>
<accession>A0A7H0FN60</accession>